<dbReference type="AlphaFoldDB" id="A0A068T5P2"/>
<accession>A0A068T5P2</accession>
<dbReference type="PANTHER" id="PTHR42850">
    <property type="entry name" value="METALLOPHOSPHOESTERASE"/>
    <property type="match status" value="1"/>
</dbReference>
<dbReference type="InterPro" id="IPR004843">
    <property type="entry name" value="Calcineurin-like_PHP"/>
</dbReference>
<proteinExistence type="predicted"/>
<evidence type="ECO:0000259" key="1">
    <source>
        <dbReference type="Pfam" id="PF00149"/>
    </source>
</evidence>
<dbReference type="SUPFAM" id="SSF56300">
    <property type="entry name" value="Metallo-dependent phosphatases"/>
    <property type="match status" value="1"/>
</dbReference>
<dbReference type="GO" id="GO:0016791">
    <property type="term" value="F:phosphatase activity"/>
    <property type="evidence" value="ECO:0007669"/>
    <property type="project" value="TreeGrafter"/>
</dbReference>
<dbReference type="Proteomes" id="UP000028186">
    <property type="component" value="Chromosome I"/>
</dbReference>
<dbReference type="EMBL" id="HG938355">
    <property type="protein sequence ID" value="CDN53832.1"/>
    <property type="molecule type" value="Genomic_DNA"/>
</dbReference>
<evidence type="ECO:0000313" key="3">
    <source>
        <dbReference type="Proteomes" id="UP000028186"/>
    </source>
</evidence>
<sequence>MNKKNLIAVGDIHGMAHVLKLLLQHLEKKFSADDTQFVFLGDIIDRGPDSLPAVNQVCRVIDTFPGSVMVLGNHDFFLRHMADLSLAKDEEDKWLAQGGMNTLESYGLDEGDLVAAGKALRRIRPRHVALFENAVSHFETEKHFFVHAGVDPEVSLSDQLAHDLMWIRKGFLDHTAPLEKMIVHGHSITPSELPEVHPNRIAIDTGSYRTGRITAAIFCDDFLHGFISAEINGDGKRVRRFDASAQEVENLQAA</sequence>
<dbReference type="GO" id="GO:0005737">
    <property type="term" value="C:cytoplasm"/>
    <property type="evidence" value="ECO:0007669"/>
    <property type="project" value="TreeGrafter"/>
</dbReference>
<feature type="domain" description="Calcineurin-like phosphoesterase" evidence="1">
    <location>
        <begin position="6"/>
        <end position="187"/>
    </location>
</feature>
<dbReference type="eggNOG" id="COG0639">
    <property type="taxonomic scope" value="Bacteria"/>
</dbReference>
<reference evidence="3" key="1">
    <citation type="journal article" date="2014" name="BMC Genomics">
        <title>Genome sequencing of two Neorhizobium galegae strains reveals a noeT gene responsible for the unusual acetylation of the nodulation factors.</title>
        <authorList>
            <person name="Osterman J."/>
            <person name="Marsh J."/>
            <person name="Laine P.K."/>
            <person name="Zeng Z."/>
            <person name="Alatalo E."/>
            <person name="Sullivan J.T."/>
            <person name="Young J.P."/>
            <person name="Thomas-Oates J."/>
            <person name="Paulin L."/>
            <person name="Lindstrom K."/>
        </authorList>
    </citation>
    <scope>NUCLEOTIDE SEQUENCE [LARGE SCALE GENOMIC DNA]</scope>
    <source>
        <strain evidence="3">HAMBI 1141</strain>
    </source>
</reference>
<protein>
    <submittedName>
        <fullName evidence="2">Serine/threonine protein phosphatase</fullName>
    </submittedName>
</protein>
<dbReference type="PATRIC" id="fig|1028801.3.peg.1508"/>
<dbReference type="HOGENOM" id="CLU_023125_4_1_5"/>
<dbReference type="RefSeq" id="WP_051899696.1">
    <property type="nucleotide sequence ID" value="NZ_HG938355.1"/>
</dbReference>
<evidence type="ECO:0000313" key="2">
    <source>
        <dbReference type="EMBL" id="CDN53832.1"/>
    </source>
</evidence>
<name>A0A068T5P2_NEOGA</name>
<dbReference type="GO" id="GO:0110154">
    <property type="term" value="P:RNA decapping"/>
    <property type="evidence" value="ECO:0007669"/>
    <property type="project" value="TreeGrafter"/>
</dbReference>
<dbReference type="Pfam" id="PF00149">
    <property type="entry name" value="Metallophos"/>
    <property type="match status" value="1"/>
</dbReference>
<dbReference type="InterPro" id="IPR029052">
    <property type="entry name" value="Metallo-depent_PP-like"/>
</dbReference>
<dbReference type="Gene3D" id="3.60.21.10">
    <property type="match status" value="1"/>
</dbReference>
<dbReference type="InterPro" id="IPR050126">
    <property type="entry name" value="Ap4A_hydrolase"/>
</dbReference>
<organism evidence="2 3">
    <name type="scientific">Neorhizobium galegae bv. officinalis bv. officinalis str. HAMBI 1141</name>
    <dbReference type="NCBI Taxonomy" id="1028801"/>
    <lineage>
        <taxon>Bacteria</taxon>
        <taxon>Pseudomonadati</taxon>
        <taxon>Pseudomonadota</taxon>
        <taxon>Alphaproteobacteria</taxon>
        <taxon>Hyphomicrobiales</taxon>
        <taxon>Rhizobiaceae</taxon>
        <taxon>Rhizobium/Agrobacterium group</taxon>
        <taxon>Neorhizobium</taxon>
    </lineage>
</organism>
<dbReference type="GO" id="GO:0008803">
    <property type="term" value="F:bis(5'-nucleosyl)-tetraphosphatase (symmetrical) activity"/>
    <property type="evidence" value="ECO:0007669"/>
    <property type="project" value="TreeGrafter"/>
</dbReference>
<dbReference type="KEGG" id="ngl:RG1141_CH14890"/>
<gene>
    <name evidence="2" type="ORF">RG1141_CH14890</name>
</gene>
<dbReference type="PANTHER" id="PTHR42850:SF4">
    <property type="entry name" value="ZINC-DEPENDENT ENDOPOLYPHOSPHATASE"/>
    <property type="match status" value="1"/>
</dbReference>